<sequence length="79" mass="8621">MGSRPPLAKWCHRIMHEGAVNRKKSLASFLSPGVSTTSESSATLHSTSTHGSLVGINFSTTIFDENARIGVTFFLRDRN</sequence>
<evidence type="ECO:0000313" key="1">
    <source>
        <dbReference type="EMBL" id="KHN81758.1"/>
    </source>
</evidence>
<keyword evidence="2" id="KW-1185">Reference proteome</keyword>
<protein>
    <submittedName>
        <fullName evidence="1">Uncharacterized protein</fullName>
    </submittedName>
</protein>
<dbReference type="Proteomes" id="UP000031036">
    <property type="component" value="Unassembled WGS sequence"/>
</dbReference>
<reference evidence="1 2" key="1">
    <citation type="submission" date="2014-11" db="EMBL/GenBank/DDBJ databases">
        <title>Genetic blueprint of the zoonotic pathogen Toxocara canis.</title>
        <authorList>
            <person name="Zhu X.-Q."/>
            <person name="Korhonen P.K."/>
            <person name="Cai H."/>
            <person name="Young N.D."/>
            <person name="Nejsum P."/>
            <person name="von Samson-Himmelstjerna G."/>
            <person name="Boag P.R."/>
            <person name="Tan P."/>
            <person name="Li Q."/>
            <person name="Min J."/>
            <person name="Yang Y."/>
            <person name="Wang X."/>
            <person name="Fang X."/>
            <person name="Hall R.S."/>
            <person name="Hofmann A."/>
            <person name="Sternberg P.W."/>
            <person name="Jex A.R."/>
            <person name="Gasser R.B."/>
        </authorList>
    </citation>
    <scope>NUCLEOTIDE SEQUENCE [LARGE SCALE GENOMIC DNA]</scope>
    <source>
        <strain evidence="1">PN_DK_2014</strain>
    </source>
</reference>
<gene>
    <name evidence="1" type="ORF">Tcan_15240</name>
</gene>
<name>A0A0B2VJM7_TOXCA</name>
<dbReference type="AlphaFoldDB" id="A0A0B2VJM7"/>
<evidence type="ECO:0000313" key="2">
    <source>
        <dbReference type="Proteomes" id="UP000031036"/>
    </source>
</evidence>
<proteinExistence type="predicted"/>
<organism evidence="1 2">
    <name type="scientific">Toxocara canis</name>
    <name type="common">Canine roundworm</name>
    <dbReference type="NCBI Taxonomy" id="6265"/>
    <lineage>
        <taxon>Eukaryota</taxon>
        <taxon>Metazoa</taxon>
        <taxon>Ecdysozoa</taxon>
        <taxon>Nematoda</taxon>
        <taxon>Chromadorea</taxon>
        <taxon>Rhabditida</taxon>
        <taxon>Spirurina</taxon>
        <taxon>Ascaridomorpha</taxon>
        <taxon>Ascaridoidea</taxon>
        <taxon>Toxocaridae</taxon>
        <taxon>Toxocara</taxon>
    </lineage>
</organism>
<accession>A0A0B2VJM7</accession>
<dbReference type="EMBL" id="JPKZ01001474">
    <property type="protein sequence ID" value="KHN81758.1"/>
    <property type="molecule type" value="Genomic_DNA"/>
</dbReference>
<comment type="caution">
    <text evidence="1">The sequence shown here is derived from an EMBL/GenBank/DDBJ whole genome shotgun (WGS) entry which is preliminary data.</text>
</comment>